<evidence type="ECO:0000313" key="4">
    <source>
        <dbReference type="Proteomes" id="UP000247602"/>
    </source>
</evidence>
<dbReference type="RefSeq" id="WP_110550788.1">
    <property type="nucleotide sequence ID" value="NZ_JACIBU010000001.1"/>
</dbReference>
<dbReference type="Proteomes" id="UP000580718">
    <property type="component" value="Unassembled WGS sequence"/>
</dbReference>
<dbReference type="InterPro" id="IPR045393">
    <property type="entry name" value="DUF6518"/>
</dbReference>
<name>A0A323VDX4_9ACTN</name>
<keyword evidence="4" id="KW-1185">Reference proteome</keyword>
<evidence type="ECO:0000313" key="3">
    <source>
        <dbReference type="EMBL" id="PZA22927.1"/>
    </source>
</evidence>
<organism evidence="3 4">
    <name type="scientific">Modestobacter versicolor</name>
    <dbReference type="NCBI Taxonomy" id="429133"/>
    <lineage>
        <taxon>Bacteria</taxon>
        <taxon>Bacillati</taxon>
        <taxon>Actinomycetota</taxon>
        <taxon>Actinomycetes</taxon>
        <taxon>Geodermatophilales</taxon>
        <taxon>Geodermatophilaceae</taxon>
        <taxon>Modestobacter</taxon>
    </lineage>
</organism>
<feature type="transmembrane region" description="Helical" evidence="1">
    <location>
        <begin position="72"/>
        <end position="90"/>
    </location>
</feature>
<keyword evidence="1" id="KW-1133">Transmembrane helix</keyword>
<feature type="transmembrane region" description="Helical" evidence="1">
    <location>
        <begin position="133"/>
        <end position="153"/>
    </location>
</feature>
<feature type="transmembrane region" description="Helical" evidence="1">
    <location>
        <begin position="102"/>
        <end position="121"/>
    </location>
</feature>
<dbReference type="Proteomes" id="UP000247602">
    <property type="component" value="Unassembled WGS sequence"/>
</dbReference>
<dbReference type="OrthoDB" id="5197520at2"/>
<keyword evidence="1" id="KW-0472">Membrane</keyword>
<gene>
    <name evidence="3" type="ORF">DMO24_02600</name>
    <name evidence="2" type="ORF">FHX36_000626</name>
</gene>
<dbReference type="Pfam" id="PF20128">
    <property type="entry name" value="DUF6518"/>
    <property type="match status" value="1"/>
</dbReference>
<dbReference type="EMBL" id="QKNV01000016">
    <property type="protein sequence ID" value="PZA22927.1"/>
    <property type="molecule type" value="Genomic_DNA"/>
</dbReference>
<reference evidence="2 5" key="2">
    <citation type="submission" date="2020-08" db="EMBL/GenBank/DDBJ databases">
        <title>Sequencing the genomes of 1000 actinobacteria strains.</title>
        <authorList>
            <person name="Klenk H.-P."/>
        </authorList>
    </citation>
    <scope>NUCLEOTIDE SEQUENCE [LARGE SCALE GENOMIC DNA]</scope>
    <source>
        <strain evidence="2 5">DSM 16678</strain>
    </source>
</reference>
<reference evidence="3 4" key="1">
    <citation type="submission" date="2018-06" db="EMBL/GenBank/DDBJ databases">
        <title>Draft genome sequence of Modestobacter versicolor CP153-2.</title>
        <authorList>
            <person name="Gundlapally S.R."/>
        </authorList>
    </citation>
    <scope>NUCLEOTIDE SEQUENCE [LARGE SCALE GENOMIC DNA]</scope>
    <source>
        <strain evidence="3 4">CP153-2</strain>
    </source>
</reference>
<feature type="transmembrane region" description="Helical" evidence="1">
    <location>
        <begin position="184"/>
        <end position="209"/>
    </location>
</feature>
<accession>A0A323VDX4</accession>
<sequence length="211" mass="21677">MIDTAPAPAEVTQTAPRWWLPVVVLLLGAGGGVLTEWLQGVLDDPWAAWANSVAAWCLPAFAVGALAGRVRVAVVAAVATELLLVGSYYVSQYAQLLPVDGVTVAGWLVAGVLAGVVFGVAGHWWRAGEPRTAVAGAALMSGAVVGEGLYRAVAFPWQGSSGAVMAAAGVVLAVLLGRTWRQRLTVLGLLAAVVPLAWLGTVVVDAAFATW</sequence>
<evidence type="ECO:0000256" key="1">
    <source>
        <dbReference type="SAM" id="Phobius"/>
    </source>
</evidence>
<comment type="caution">
    <text evidence="3">The sequence shown here is derived from an EMBL/GenBank/DDBJ whole genome shotgun (WGS) entry which is preliminary data.</text>
</comment>
<feature type="transmembrane region" description="Helical" evidence="1">
    <location>
        <begin position="18"/>
        <end position="40"/>
    </location>
</feature>
<feature type="transmembrane region" description="Helical" evidence="1">
    <location>
        <begin position="159"/>
        <end position="177"/>
    </location>
</feature>
<dbReference type="AlphaFoldDB" id="A0A323VDX4"/>
<protein>
    <submittedName>
        <fullName evidence="2">Uncharacterized membrane protein (UPF0136 family)</fullName>
    </submittedName>
</protein>
<dbReference type="EMBL" id="JACIBU010000001">
    <property type="protein sequence ID" value="MBB3674891.1"/>
    <property type="molecule type" value="Genomic_DNA"/>
</dbReference>
<evidence type="ECO:0000313" key="5">
    <source>
        <dbReference type="Proteomes" id="UP000580718"/>
    </source>
</evidence>
<feature type="transmembrane region" description="Helical" evidence="1">
    <location>
        <begin position="46"/>
        <end position="65"/>
    </location>
</feature>
<proteinExistence type="predicted"/>
<evidence type="ECO:0000313" key="2">
    <source>
        <dbReference type="EMBL" id="MBB3674891.1"/>
    </source>
</evidence>
<keyword evidence="1" id="KW-0812">Transmembrane</keyword>